<evidence type="ECO:0000313" key="2">
    <source>
        <dbReference type="Proteomes" id="UP000240971"/>
    </source>
</evidence>
<reference evidence="1 2" key="1">
    <citation type="submission" date="2018-03" db="EMBL/GenBank/DDBJ databases">
        <title>Genomic Encyclopedia of Archaeal and Bacterial Type Strains, Phase II (KMG-II): from individual species to whole genera.</title>
        <authorList>
            <person name="Goeker M."/>
        </authorList>
    </citation>
    <scope>NUCLEOTIDE SEQUENCE [LARGE SCALE GENOMIC DNA]</scope>
    <source>
        <strain evidence="1 2">DSM 24859</strain>
    </source>
</reference>
<keyword evidence="2" id="KW-1185">Reference proteome</keyword>
<organism evidence="1 2">
    <name type="scientific">Chitinophaga niastensis</name>
    <dbReference type="NCBI Taxonomy" id="536980"/>
    <lineage>
        <taxon>Bacteria</taxon>
        <taxon>Pseudomonadati</taxon>
        <taxon>Bacteroidota</taxon>
        <taxon>Chitinophagia</taxon>
        <taxon>Chitinophagales</taxon>
        <taxon>Chitinophagaceae</taxon>
        <taxon>Chitinophaga</taxon>
    </lineage>
</organism>
<dbReference type="EMBL" id="PYAW01000030">
    <property type="protein sequence ID" value="PSL40538.1"/>
    <property type="molecule type" value="Genomic_DNA"/>
</dbReference>
<dbReference type="AlphaFoldDB" id="A0A2P8H2U4"/>
<accession>A0A2P8H2U4</accession>
<dbReference type="Proteomes" id="UP000240971">
    <property type="component" value="Unassembled WGS sequence"/>
</dbReference>
<protein>
    <submittedName>
        <fullName evidence="1">Uncharacterized protein</fullName>
    </submittedName>
</protein>
<sequence>SEEDILSVDVPSIENTWSNLYKIIYSNLAELLFFLEQKFARYLDIDCKIPASYLITAQTKFQQDIEVLKESFTALNIDGQLLSIVLLPFTEFLNASHTAYSITYQQLFYLKEMGKSLFELLDASEEGEDLTDKLEGLLLYLNFNGVRHFQYWTSIVNSEIESLSTTKEKLDRLMFLQKKISQATVKPGFIFNRLRAPLQSKMQSWLAEEIGYQKERGSLSSNVHLPDELSRWKDFKIQTVFSVPQLGHILKLLLDSGLYLNKNRSEVLDFFSYFFASVKQDSVSPGSLRSNFYKDNAAVSKAVRDILMDLVNRSHKGLNVAVYFALDYFLQQF</sequence>
<proteinExistence type="predicted"/>
<comment type="caution">
    <text evidence="1">The sequence shown here is derived from an EMBL/GenBank/DDBJ whole genome shotgun (WGS) entry which is preliminary data.</text>
</comment>
<gene>
    <name evidence="1" type="ORF">CLV51_1301</name>
</gene>
<name>A0A2P8H2U4_CHINA</name>
<feature type="non-terminal residue" evidence="1">
    <location>
        <position position="1"/>
    </location>
</feature>
<dbReference type="OrthoDB" id="644589at2"/>
<dbReference type="RefSeq" id="WP_158267192.1">
    <property type="nucleotide sequence ID" value="NZ_PYAW01000030.1"/>
</dbReference>
<evidence type="ECO:0000313" key="1">
    <source>
        <dbReference type="EMBL" id="PSL40538.1"/>
    </source>
</evidence>